<evidence type="ECO:0000313" key="2">
    <source>
        <dbReference type="Proteomes" id="UP001060085"/>
    </source>
</evidence>
<name>A0ACC0B250_CATRO</name>
<evidence type="ECO:0000313" key="1">
    <source>
        <dbReference type="EMBL" id="KAI5666593.1"/>
    </source>
</evidence>
<keyword evidence="2" id="KW-1185">Reference proteome</keyword>
<gene>
    <name evidence="1" type="ORF">M9H77_16446</name>
</gene>
<reference evidence="2" key="1">
    <citation type="journal article" date="2023" name="Nat. Plants">
        <title>Single-cell RNA sequencing provides a high-resolution roadmap for understanding the multicellular compartmentation of specialized metabolism.</title>
        <authorList>
            <person name="Sun S."/>
            <person name="Shen X."/>
            <person name="Li Y."/>
            <person name="Li Y."/>
            <person name="Wang S."/>
            <person name="Li R."/>
            <person name="Zhang H."/>
            <person name="Shen G."/>
            <person name="Guo B."/>
            <person name="Wei J."/>
            <person name="Xu J."/>
            <person name="St-Pierre B."/>
            <person name="Chen S."/>
            <person name="Sun C."/>
        </authorList>
    </citation>
    <scope>NUCLEOTIDE SEQUENCE [LARGE SCALE GENOMIC DNA]</scope>
</reference>
<sequence>MSLEGGKSDKEPGGLAFRQLKALGEEVLRPISPIELKKYVADYWDPNGKRKFEFLVEYIPPKLLGLLSLVVVEKGPMAKDEKIYNVVAKIKKKQMQGKNTVEKVLCLSAQREYNVFYRNREESNVLSDIVVAHPTSIAIIRTWPYVLIMDTAYKTNKSLGRVTELIRKTNWAEGSAPVDY</sequence>
<dbReference type="Proteomes" id="UP001060085">
    <property type="component" value="Linkage Group LG04"/>
</dbReference>
<proteinExistence type="predicted"/>
<accession>A0ACC0B250</accession>
<comment type="caution">
    <text evidence="1">The sequence shown here is derived from an EMBL/GenBank/DDBJ whole genome shotgun (WGS) entry which is preliminary data.</text>
</comment>
<organism evidence="1 2">
    <name type="scientific">Catharanthus roseus</name>
    <name type="common">Madagascar periwinkle</name>
    <name type="synonym">Vinca rosea</name>
    <dbReference type="NCBI Taxonomy" id="4058"/>
    <lineage>
        <taxon>Eukaryota</taxon>
        <taxon>Viridiplantae</taxon>
        <taxon>Streptophyta</taxon>
        <taxon>Embryophyta</taxon>
        <taxon>Tracheophyta</taxon>
        <taxon>Spermatophyta</taxon>
        <taxon>Magnoliopsida</taxon>
        <taxon>eudicotyledons</taxon>
        <taxon>Gunneridae</taxon>
        <taxon>Pentapetalae</taxon>
        <taxon>asterids</taxon>
        <taxon>lamiids</taxon>
        <taxon>Gentianales</taxon>
        <taxon>Apocynaceae</taxon>
        <taxon>Rauvolfioideae</taxon>
        <taxon>Vinceae</taxon>
        <taxon>Catharanthinae</taxon>
        <taxon>Catharanthus</taxon>
    </lineage>
</organism>
<dbReference type="EMBL" id="CM044704">
    <property type="protein sequence ID" value="KAI5666593.1"/>
    <property type="molecule type" value="Genomic_DNA"/>
</dbReference>
<protein>
    <submittedName>
        <fullName evidence="1">Uncharacterized protein</fullName>
    </submittedName>
</protein>